<reference evidence="2 3" key="1">
    <citation type="submission" date="2018-09" db="EMBL/GenBank/DDBJ databases">
        <title>Genomic Encyclopedia of Archaeal and Bacterial Type Strains, Phase II (KMG-II): from individual species to whole genera.</title>
        <authorList>
            <person name="Goeker M."/>
        </authorList>
    </citation>
    <scope>NUCLEOTIDE SEQUENCE [LARGE SCALE GENOMIC DNA]</scope>
    <source>
        <strain evidence="2 3">DSM 27620</strain>
    </source>
</reference>
<feature type="chain" id="PRO_5019395586" description="Aminopeptidase" evidence="1">
    <location>
        <begin position="20"/>
        <end position="938"/>
    </location>
</feature>
<proteinExistence type="predicted"/>
<name>A0A420CMN1_9FLAO</name>
<comment type="caution">
    <text evidence="2">The sequence shown here is derived from an EMBL/GenBank/DDBJ whole genome shotgun (WGS) entry which is preliminary data.</text>
</comment>
<sequence length="938" mass="109937">MKRFLLCLVLFLPFFWAKAQQDSILLNVKLNEDQKSISVEQTLIYHNPHQKSISQIKLLNWVSAYQKRKTPLLKRKIEDRKKDLYFAKENQLGKLESLQYSYGNTSSEILNKTQENIFIPLSEPLESGKSIRLNLKYQIQLPDARFTGYGVDANHILLKYFFLVPETYENENQSNVSYRDTEETANAGSFWSVNFEISNSWKVYSNLNQKSDSKFEGTSINDPEFQFSREIYPEFLLDIDSQKINIQLGYQITEYQRQVLGFLLPTHLKFIKARVGNLPDKLFITQKFLNKEEFIGIDDIKFWKFKYQMFTDYEKTDLDYFSAVSKKIMDEYFITNKTEEHWLKNGLKSYLEIQYLKNFYPNHKLLGNLPDNAKIFGIKPLKLFHASKLKLSERYGLAYHYIYTQNLDQKITTPYYLLSNFNTTAISQFEMGSLLNYISEYQGSDSFDFFLKNYLSSNYKTKTTGKDFLISLEKFTSGKSVFLSPMMDEKHRINFNLKNIKVQNDHYQVNIKNKNASNIPVKIESENKNDEKTTYWKDGSSKAKDSILIPKENVAKIVLNDNYVFPESNYRDNYIYTKGLFSNTKKIKFKLIKDIQNPEYNEIFLTPRLTFNAYDKILVGLNFKNQGIYDQKFDYSFTPYYSTGTGKLTGSGALGYSILPPNSFFRSWNFAVSGSYFHYNTNLAYKRFGAATALNFNKNPRSAIGRSLYFSYNYYERELTPLMIENNLYSKYNLWNLGYSYSDNRLIHEKYISGNLQWMEDFQKISVEAFYRWEYAKDKKISFRWFAGYFLTNDTKNALFNYGISRVSNYSFSYGLLGQSATSGILSQQFILAEGGFKSMFNTSVNQFITSINVDSHLWKWFNLYADAGIYKNKSRSTEFIWDSGVKVKVVPDFLEIYFPVASNLGFEPTFKDYGYRIRYTLVLNLGALINNLRRGVF</sequence>
<evidence type="ECO:0000256" key="1">
    <source>
        <dbReference type="SAM" id="SignalP"/>
    </source>
</evidence>
<dbReference type="RefSeq" id="WP_120214582.1">
    <property type="nucleotide sequence ID" value="NZ_BMCW01000001.1"/>
</dbReference>
<evidence type="ECO:0000313" key="2">
    <source>
        <dbReference type="EMBL" id="RKE79658.1"/>
    </source>
</evidence>
<feature type="signal peptide" evidence="1">
    <location>
        <begin position="1"/>
        <end position="19"/>
    </location>
</feature>
<gene>
    <name evidence="2" type="ORF">BXY58_3022</name>
</gene>
<dbReference type="AlphaFoldDB" id="A0A420CMN1"/>
<keyword evidence="1" id="KW-0732">Signal</keyword>
<dbReference type="InterPro" id="IPR027268">
    <property type="entry name" value="Peptidase_M4/M1_CTD_sf"/>
</dbReference>
<protein>
    <recommendedName>
        <fullName evidence="4">Aminopeptidase</fullName>
    </recommendedName>
</protein>
<dbReference type="OrthoDB" id="9813075at2"/>
<dbReference type="Gene3D" id="1.10.390.10">
    <property type="entry name" value="Neutral Protease Domain 2"/>
    <property type="match status" value="1"/>
</dbReference>
<dbReference type="Proteomes" id="UP000285906">
    <property type="component" value="Unassembled WGS sequence"/>
</dbReference>
<accession>A0A420CMN1</accession>
<evidence type="ECO:0000313" key="3">
    <source>
        <dbReference type="Proteomes" id="UP000285906"/>
    </source>
</evidence>
<organism evidence="2 3">
    <name type="scientific">Epilithonimonas arachidiradicis</name>
    <dbReference type="NCBI Taxonomy" id="1617282"/>
    <lineage>
        <taxon>Bacteria</taxon>
        <taxon>Pseudomonadati</taxon>
        <taxon>Bacteroidota</taxon>
        <taxon>Flavobacteriia</taxon>
        <taxon>Flavobacteriales</taxon>
        <taxon>Weeksellaceae</taxon>
        <taxon>Chryseobacterium group</taxon>
        <taxon>Epilithonimonas</taxon>
    </lineage>
</organism>
<dbReference type="EMBL" id="RAQH01000010">
    <property type="protein sequence ID" value="RKE79658.1"/>
    <property type="molecule type" value="Genomic_DNA"/>
</dbReference>
<evidence type="ECO:0008006" key="4">
    <source>
        <dbReference type="Google" id="ProtNLM"/>
    </source>
</evidence>